<dbReference type="Proteomes" id="UP001058074">
    <property type="component" value="Unassembled WGS sequence"/>
</dbReference>
<keyword evidence="2" id="KW-1185">Reference proteome</keyword>
<gene>
    <name evidence="1" type="ORF">rsdtw13_32970</name>
</gene>
<keyword evidence="1" id="KW-0132">Cell division</keyword>
<accession>A0ACB5RG22</accession>
<comment type="caution">
    <text evidence="1">The sequence shown here is derived from an EMBL/GenBank/DDBJ whole genome shotgun (WGS) entry which is preliminary data.</text>
</comment>
<evidence type="ECO:0000313" key="2">
    <source>
        <dbReference type="Proteomes" id="UP001058074"/>
    </source>
</evidence>
<evidence type="ECO:0000313" key="1">
    <source>
        <dbReference type="EMBL" id="GKX68039.1"/>
    </source>
</evidence>
<name>A0ACB5RG22_9CLOT</name>
<organism evidence="1 2">
    <name type="scientific">Inconstantimicrobium mannanitabidum</name>
    <dbReference type="NCBI Taxonomy" id="1604901"/>
    <lineage>
        <taxon>Bacteria</taxon>
        <taxon>Bacillati</taxon>
        <taxon>Bacillota</taxon>
        <taxon>Clostridia</taxon>
        <taxon>Eubacteriales</taxon>
        <taxon>Clostridiaceae</taxon>
        <taxon>Inconstantimicrobium</taxon>
    </lineage>
</organism>
<keyword evidence="1" id="KW-0131">Cell cycle</keyword>
<sequence length="414" mass="45715">MKSAKYERRLLGIVFLLCIGLFGNLALLKDPIDKTPLILAGVLIAFTCFAYFVIRKFYPDGDKYFMIFAAVLSMIGIAVLYRLGLTVKTDQGKAIRQLLYFAAGLTSYILIVVVIPDLRSFAKYKYVYMVFTLIFMGMALALGVETINGSRNWVRFGGFGFQPSEIGKIFLVLYLASALQKFEDKGNIVGNFKQLIEPAAIVMASLGFMVLQKDLGSALLFFAIAVTVLYIATSKGKYLITCLGLFIVGSVISYKLFSHVRQRVLIWAHLWDYANDKSYQLVQGLYSISSGGAFGVGFKQGLPQYIPERATDMIYAVICEELGIVFAVGIMLIYFLLFYRGMRAALATNDKFSQLSAVGFSTMIVMQVLVIIGGVFSVIPLTGITLPLISYGGTSMLTIFFALGILQKISEEGN</sequence>
<proteinExistence type="predicted"/>
<reference evidence="1" key="1">
    <citation type="journal article" date="2025" name="Int. J. Syst. Evol. Microbiol.">
        <title>Inconstantimicrobium mannanitabidum sp. nov., a novel member of the family Clostridiaceae isolated from anoxic soil under the treatment of reductive soil disinfestation.</title>
        <authorList>
            <person name="Ueki A."/>
            <person name="Tonouchi A."/>
            <person name="Honma S."/>
            <person name="Kaku N."/>
            <person name="Ueki K."/>
        </authorList>
    </citation>
    <scope>NUCLEOTIDE SEQUENCE</scope>
    <source>
        <strain evidence="1">TW13</strain>
    </source>
</reference>
<dbReference type="EMBL" id="BROD01000001">
    <property type="protein sequence ID" value="GKX68039.1"/>
    <property type="molecule type" value="Genomic_DNA"/>
</dbReference>
<protein>
    <submittedName>
        <fullName evidence="1">Cell division protein FtsW</fullName>
    </submittedName>
</protein>